<evidence type="ECO:0000313" key="1">
    <source>
        <dbReference type="EMBL" id="RKS83331.1"/>
    </source>
</evidence>
<dbReference type="Proteomes" id="UP000268233">
    <property type="component" value="Unassembled WGS sequence"/>
</dbReference>
<dbReference type="RefSeq" id="WP_121303431.1">
    <property type="nucleotide sequence ID" value="NZ_RBWW01000001.1"/>
</dbReference>
<reference evidence="1 2" key="1">
    <citation type="submission" date="2018-10" db="EMBL/GenBank/DDBJ databases">
        <title>Genomic Encyclopedia of Archaeal and Bacterial Type Strains, Phase II (KMG-II): from individual species to whole genera.</title>
        <authorList>
            <person name="Goeker M."/>
        </authorList>
    </citation>
    <scope>NUCLEOTIDE SEQUENCE [LARGE SCALE GENOMIC DNA]</scope>
    <source>
        <strain evidence="1 2">DSM 11927</strain>
    </source>
</reference>
<organism evidence="1 2">
    <name type="scientific">Haloarcula quadrata</name>
    <dbReference type="NCBI Taxonomy" id="182779"/>
    <lineage>
        <taxon>Archaea</taxon>
        <taxon>Methanobacteriati</taxon>
        <taxon>Methanobacteriota</taxon>
        <taxon>Stenosarchaea group</taxon>
        <taxon>Halobacteria</taxon>
        <taxon>Halobacteriales</taxon>
        <taxon>Haloarculaceae</taxon>
        <taxon>Haloarcula</taxon>
    </lineage>
</organism>
<dbReference type="EMBL" id="RBWW01000001">
    <property type="protein sequence ID" value="RKS83331.1"/>
    <property type="molecule type" value="Genomic_DNA"/>
</dbReference>
<sequence length="203" mass="22345">MLNEQPARERLEASLKTPYPADGEIWSALITAFANEYDELEQVFADILAAKFVTSATGEQLDRLATIFDLERRTDEPDSVFRIRAQTALRSQLSSGTIDEIRETIAVLLDAEIDDVVVDEPTDIEPARVDIGVWEEQLNDRNLTTDEFFQEAEPLTAAGVDVQGYARGTFEYAAAGDDPTDADRGYGTLTDDSVGGTYGSLLK</sequence>
<keyword evidence="2" id="KW-1185">Reference proteome</keyword>
<comment type="caution">
    <text evidence="1">The sequence shown here is derived from an EMBL/GenBank/DDBJ whole genome shotgun (WGS) entry which is preliminary data.</text>
</comment>
<gene>
    <name evidence="1" type="ORF">BDK61_2674</name>
</gene>
<evidence type="ECO:0000313" key="2">
    <source>
        <dbReference type="Proteomes" id="UP000268233"/>
    </source>
</evidence>
<dbReference type="AlphaFoldDB" id="A0A495R7P9"/>
<proteinExistence type="predicted"/>
<accession>A0A495R7P9</accession>
<protein>
    <submittedName>
        <fullName evidence="1">Uncharacterized protein</fullName>
    </submittedName>
</protein>
<name>A0A495R7P9_9EURY</name>